<dbReference type="STRING" id="1449351.RISW2_23855"/>
<dbReference type="OrthoDB" id="9814777at2"/>
<name>X7F364_9RHOB</name>
<accession>X7F364</accession>
<dbReference type="eggNOG" id="ENOG502ZDVX">
    <property type="taxonomic scope" value="Bacteria"/>
</dbReference>
<evidence type="ECO:0000313" key="3">
    <source>
        <dbReference type="Proteomes" id="UP000023430"/>
    </source>
</evidence>
<evidence type="ECO:0000256" key="1">
    <source>
        <dbReference type="SAM" id="MobiDB-lite"/>
    </source>
</evidence>
<dbReference type="EMBL" id="JAME01000091">
    <property type="protein sequence ID" value="ETX26506.1"/>
    <property type="molecule type" value="Genomic_DNA"/>
</dbReference>
<reference evidence="2 3" key="1">
    <citation type="submission" date="2014-01" db="EMBL/GenBank/DDBJ databases">
        <title>Roseivivax isoporae LMG 25204 Genome Sequencing.</title>
        <authorList>
            <person name="Lai Q."/>
            <person name="Li G."/>
            <person name="Shao Z."/>
        </authorList>
    </citation>
    <scope>NUCLEOTIDE SEQUENCE [LARGE SCALE GENOMIC DNA]</scope>
    <source>
        <strain evidence="2 3">LMG 25204</strain>
    </source>
</reference>
<comment type="caution">
    <text evidence="2">The sequence shown here is derived from an EMBL/GenBank/DDBJ whole genome shotgun (WGS) entry which is preliminary data.</text>
</comment>
<gene>
    <name evidence="2" type="ORF">RISW2_23855</name>
</gene>
<feature type="region of interest" description="Disordered" evidence="1">
    <location>
        <begin position="1"/>
        <end position="22"/>
    </location>
</feature>
<proteinExistence type="predicted"/>
<keyword evidence="3" id="KW-1185">Reference proteome</keyword>
<organism evidence="2 3">
    <name type="scientific">Roseivivax isoporae LMG 25204</name>
    <dbReference type="NCBI Taxonomy" id="1449351"/>
    <lineage>
        <taxon>Bacteria</taxon>
        <taxon>Pseudomonadati</taxon>
        <taxon>Pseudomonadota</taxon>
        <taxon>Alphaproteobacteria</taxon>
        <taxon>Rhodobacterales</taxon>
        <taxon>Roseobacteraceae</taxon>
        <taxon>Roseivivax</taxon>
    </lineage>
</organism>
<sequence>MNAHVTPDGLRSAGHTPPDTGALTAWREDLAAELEPLAHPARRIMMEAAVVASGGMWIAPGATNWGPHFAELSVGGVHASGNDLDECIAAWIKAVLRAARAAAEVAA</sequence>
<evidence type="ECO:0000313" key="2">
    <source>
        <dbReference type="EMBL" id="ETX26506.1"/>
    </source>
</evidence>
<dbReference type="RefSeq" id="WP_043775559.1">
    <property type="nucleotide sequence ID" value="NZ_JAME01000091.1"/>
</dbReference>
<protein>
    <submittedName>
        <fullName evidence="2">Uncharacterized protein</fullName>
    </submittedName>
</protein>
<dbReference type="AlphaFoldDB" id="X7F364"/>
<dbReference type="Proteomes" id="UP000023430">
    <property type="component" value="Unassembled WGS sequence"/>
</dbReference>